<evidence type="ECO:0000256" key="3">
    <source>
        <dbReference type="ARBA" id="ARBA00023163"/>
    </source>
</evidence>
<keyword evidence="2" id="KW-0238">DNA-binding</keyword>
<dbReference type="Proteomes" id="UP000274843">
    <property type="component" value="Unassembled WGS sequence"/>
</dbReference>
<proteinExistence type="predicted"/>
<dbReference type="GO" id="GO:0006355">
    <property type="term" value="P:regulation of DNA-templated transcription"/>
    <property type="evidence" value="ECO:0007669"/>
    <property type="project" value="InterPro"/>
</dbReference>
<dbReference type="SUPFAM" id="SSF46894">
    <property type="entry name" value="C-terminal effector domain of the bipartite response regulators"/>
    <property type="match status" value="1"/>
</dbReference>
<evidence type="ECO:0000313" key="6">
    <source>
        <dbReference type="Proteomes" id="UP000274843"/>
    </source>
</evidence>
<comment type="caution">
    <text evidence="5">The sequence shown here is derived from an EMBL/GenBank/DDBJ whole genome shotgun (WGS) entry which is preliminary data.</text>
</comment>
<dbReference type="InterPro" id="IPR039420">
    <property type="entry name" value="WalR-like"/>
</dbReference>
<dbReference type="PANTHER" id="PTHR43214:SF24">
    <property type="entry name" value="TRANSCRIPTIONAL REGULATORY PROTEIN NARL-RELATED"/>
    <property type="match status" value="1"/>
</dbReference>
<accession>A0A3N2GQ96</accession>
<dbReference type="InterPro" id="IPR036388">
    <property type="entry name" value="WH-like_DNA-bd_sf"/>
</dbReference>
<evidence type="ECO:0000313" key="5">
    <source>
        <dbReference type="EMBL" id="ROS38693.1"/>
    </source>
</evidence>
<dbReference type="CDD" id="cd06170">
    <property type="entry name" value="LuxR_C_like"/>
    <property type="match status" value="1"/>
</dbReference>
<dbReference type="InterPro" id="IPR000792">
    <property type="entry name" value="Tscrpt_reg_LuxR_C"/>
</dbReference>
<protein>
    <submittedName>
        <fullName evidence="5">Regulatory LuxR family protein</fullName>
    </submittedName>
</protein>
<dbReference type="InterPro" id="IPR016032">
    <property type="entry name" value="Sig_transdc_resp-reg_C-effctor"/>
</dbReference>
<dbReference type="EMBL" id="RKHY01000001">
    <property type="protein sequence ID" value="ROS38693.1"/>
    <property type="molecule type" value="Genomic_DNA"/>
</dbReference>
<dbReference type="GO" id="GO:0003677">
    <property type="term" value="F:DNA binding"/>
    <property type="evidence" value="ECO:0007669"/>
    <property type="project" value="UniProtKB-KW"/>
</dbReference>
<dbReference type="PANTHER" id="PTHR43214">
    <property type="entry name" value="TWO-COMPONENT RESPONSE REGULATOR"/>
    <property type="match status" value="1"/>
</dbReference>
<evidence type="ECO:0000256" key="2">
    <source>
        <dbReference type="ARBA" id="ARBA00023125"/>
    </source>
</evidence>
<evidence type="ECO:0000259" key="4">
    <source>
        <dbReference type="PROSITE" id="PS50043"/>
    </source>
</evidence>
<reference evidence="5 6" key="1">
    <citation type="submission" date="2018-11" db="EMBL/GenBank/DDBJ databases">
        <title>Sequencing the genomes of 1000 actinobacteria strains.</title>
        <authorList>
            <person name="Klenk H.-P."/>
        </authorList>
    </citation>
    <scope>NUCLEOTIDE SEQUENCE [LARGE SCALE GENOMIC DNA]</scope>
    <source>
        <strain evidence="5 6">DSM 44348</strain>
    </source>
</reference>
<organism evidence="5 6">
    <name type="scientific">Amycolatopsis thermoflava</name>
    <dbReference type="NCBI Taxonomy" id="84480"/>
    <lineage>
        <taxon>Bacteria</taxon>
        <taxon>Bacillati</taxon>
        <taxon>Actinomycetota</taxon>
        <taxon>Actinomycetes</taxon>
        <taxon>Pseudonocardiales</taxon>
        <taxon>Pseudonocardiaceae</taxon>
        <taxon>Amycolatopsis</taxon>
        <taxon>Amycolatopsis methanolica group</taxon>
    </lineage>
</organism>
<feature type="domain" description="HTH luxR-type" evidence="4">
    <location>
        <begin position="259"/>
        <end position="324"/>
    </location>
</feature>
<dbReference type="PROSITE" id="PS50043">
    <property type="entry name" value="HTH_LUXR_2"/>
    <property type="match status" value="1"/>
</dbReference>
<dbReference type="Gene3D" id="1.10.10.10">
    <property type="entry name" value="Winged helix-like DNA-binding domain superfamily/Winged helix DNA-binding domain"/>
    <property type="match status" value="1"/>
</dbReference>
<dbReference type="Pfam" id="PF00196">
    <property type="entry name" value="GerE"/>
    <property type="match status" value="1"/>
</dbReference>
<dbReference type="AlphaFoldDB" id="A0A3N2GQ96"/>
<evidence type="ECO:0000256" key="1">
    <source>
        <dbReference type="ARBA" id="ARBA00023015"/>
    </source>
</evidence>
<keyword evidence="6" id="KW-1185">Reference proteome</keyword>
<dbReference type="SMART" id="SM00421">
    <property type="entry name" value="HTH_LUXR"/>
    <property type="match status" value="1"/>
</dbReference>
<name>A0A3N2GQ96_9PSEU</name>
<sequence>MVAMVLAGLVSEAAAEAYERLHAAGEIPAGAGAGRFDLDDPAGRELLDAGLVTMAGTGDHRYVRVVHPVIALRRLIDRQHRHLAALQAGLAESWERFADLVAPTTGLSQDALDGEDVQAVRDPAEMARLAAGLYRSPRRLLRATFNARSGHNPTTEGLLLPPPDAIAAGVEFRMLYDTEHASDEWGSHSIEQSVRAGEQARIRRSVPVKMMHVDDHVALVTIDRTGADGALLIRSPALLGLLAEWFDALWHAPDTTAIGEAAPVELTPARHKVLHLLAAGLTDEAIARQTGTAVRTVRRHVGAILEVLQVDSRFAAGVAAVRRGWL</sequence>
<keyword evidence="1" id="KW-0805">Transcription regulation</keyword>
<keyword evidence="3" id="KW-0804">Transcription</keyword>
<gene>
    <name evidence="5" type="ORF">EDD35_0978</name>
</gene>